<dbReference type="EMBL" id="GECZ01023376">
    <property type="protein sequence ID" value="JAS46393.1"/>
    <property type="molecule type" value="Transcribed_RNA"/>
</dbReference>
<protein>
    <submittedName>
        <fullName evidence="2">Uncharacterized protein</fullName>
    </submittedName>
</protein>
<feature type="non-terminal residue" evidence="2">
    <location>
        <position position="153"/>
    </location>
</feature>
<evidence type="ECO:0000313" key="2">
    <source>
        <dbReference type="EMBL" id="JAS46393.1"/>
    </source>
</evidence>
<evidence type="ECO:0000256" key="1">
    <source>
        <dbReference type="SAM" id="MobiDB-lite"/>
    </source>
</evidence>
<sequence>QDEIIVISEDEEEFDQPVKVEYDEMKFIAEKSELSKPEDQETNRWDLQTPVLRAVVRPENIEQLSINDTFKEECVQNVQGTKSESSLAECEGVQEFEMVLIKEGHEENSRDEGGGEVVVDLAQEVVAVEPAATPSIKGDQSSPLYETKTNSDL</sequence>
<name>A0A1B6F939_9HEMI</name>
<organism evidence="2">
    <name type="scientific">Cuerna arida</name>
    <dbReference type="NCBI Taxonomy" id="1464854"/>
    <lineage>
        <taxon>Eukaryota</taxon>
        <taxon>Metazoa</taxon>
        <taxon>Ecdysozoa</taxon>
        <taxon>Arthropoda</taxon>
        <taxon>Hexapoda</taxon>
        <taxon>Insecta</taxon>
        <taxon>Pterygota</taxon>
        <taxon>Neoptera</taxon>
        <taxon>Paraneoptera</taxon>
        <taxon>Hemiptera</taxon>
        <taxon>Auchenorrhyncha</taxon>
        <taxon>Membracoidea</taxon>
        <taxon>Cicadellidae</taxon>
        <taxon>Cicadellinae</taxon>
        <taxon>Proconiini</taxon>
        <taxon>Cuerna</taxon>
    </lineage>
</organism>
<reference evidence="2" key="1">
    <citation type="submission" date="2015-11" db="EMBL/GenBank/DDBJ databases">
        <title>De novo transcriptome assembly of four potential Pierce s Disease insect vectors from Arizona vineyards.</title>
        <authorList>
            <person name="Tassone E.E."/>
        </authorList>
    </citation>
    <scope>NUCLEOTIDE SEQUENCE</scope>
</reference>
<accession>A0A1B6F939</accession>
<feature type="region of interest" description="Disordered" evidence="1">
    <location>
        <begin position="129"/>
        <end position="153"/>
    </location>
</feature>
<feature type="compositionally biased region" description="Polar residues" evidence="1">
    <location>
        <begin position="138"/>
        <end position="153"/>
    </location>
</feature>
<proteinExistence type="predicted"/>
<feature type="non-terminal residue" evidence="2">
    <location>
        <position position="1"/>
    </location>
</feature>
<gene>
    <name evidence="2" type="ORF">g.50665</name>
</gene>
<dbReference type="AlphaFoldDB" id="A0A1B6F939"/>